<keyword evidence="5 7" id="KW-0456">Lyase</keyword>
<keyword evidence="6 7" id="KW-0961">Cell wall biogenesis/degradation</keyword>
<evidence type="ECO:0000256" key="5">
    <source>
        <dbReference type="ARBA" id="ARBA00023239"/>
    </source>
</evidence>
<evidence type="ECO:0000256" key="1">
    <source>
        <dbReference type="ARBA" id="ARBA00022475"/>
    </source>
</evidence>
<dbReference type="HAMAP" id="MF_02065">
    <property type="entry name" value="MltG"/>
    <property type="match status" value="1"/>
</dbReference>
<comment type="caution">
    <text evidence="8">The sequence shown here is derived from an EMBL/GenBank/DDBJ whole genome shotgun (WGS) entry which is preliminary data.</text>
</comment>
<dbReference type="CDD" id="cd08010">
    <property type="entry name" value="MltG_like"/>
    <property type="match status" value="1"/>
</dbReference>
<reference evidence="8 9" key="1">
    <citation type="submission" date="2022-07" db="EMBL/GenBank/DDBJ databases">
        <title>Bombella genomes.</title>
        <authorList>
            <person name="Harer L."/>
            <person name="Styblova S."/>
            <person name="Ehrmann M."/>
        </authorList>
    </citation>
    <scope>NUCLEOTIDE SEQUENCE [LARGE SCALE GENOMIC DNA]</scope>
    <source>
        <strain evidence="8 9">TMW 2.2556</strain>
    </source>
</reference>
<evidence type="ECO:0000256" key="7">
    <source>
        <dbReference type="HAMAP-Rule" id="MF_02065"/>
    </source>
</evidence>
<protein>
    <recommendedName>
        <fullName evidence="7">Endolytic murein transglycosylase</fullName>
        <ecNumber evidence="7">4.2.2.29</ecNumber>
    </recommendedName>
    <alternativeName>
        <fullName evidence="7">Peptidoglycan lytic transglycosylase</fullName>
    </alternativeName>
    <alternativeName>
        <fullName evidence="7">Peptidoglycan polymerization terminase</fullName>
    </alternativeName>
</protein>
<comment type="similarity">
    <text evidence="7">Belongs to the transglycosylase MltG family.</text>
</comment>
<dbReference type="Pfam" id="PF02618">
    <property type="entry name" value="YceG"/>
    <property type="match status" value="1"/>
</dbReference>
<dbReference type="PANTHER" id="PTHR30518">
    <property type="entry name" value="ENDOLYTIC MUREIN TRANSGLYCOSYLASE"/>
    <property type="match status" value="1"/>
</dbReference>
<evidence type="ECO:0000256" key="2">
    <source>
        <dbReference type="ARBA" id="ARBA00022692"/>
    </source>
</evidence>
<proteinExistence type="inferred from homology"/>
<dbReference type="Proteomes" id="UP001165575">
    <property type="component" value="Unassembled WGS sequence"/>
</dbReference>
<accession>A0ABT3WKM6</accession>
<evidence type="ECO:0000313" key="9">
    <source>
        <dbReference type="Proteomes" id="UP001165575"/>
    </source>
</evidence>
<keyword evidence="1 7" id="KW-1003">Cell membrane</keyword>
<dbReference type="Gene3D" id="3.30.160.60">
    <property type="entry name" value="Classic Zinc Finger"/>
    <property type="match status" value="1"/>
</dbReference>
<name>A0ABT3WKM6_9PROT</name>
<dbReference type="NCBIfam" id="TIGR00247">
    <property type="entry name" value="endolytic transglycosylase MltG"/>
    <property type="match status" value="1"/>
</dbReference>
<comment type="catalytic activity">
    <reaction evidence="7">
        <text>a peptidoglycan chain = a peptidoglycan chain with N-acetyl-1,6-anhydromuramyl-[peptide] at the reducing end + a peptidoglycan chain with N-acetylglucosamine at the non-reducing end.</text>
        <dbReference type="EC" id="4.2.2.29"/>
    </reaction>
</comment>
<dbReference type="PANTHER" id="PTHR30518:SF2">
    <property type="entry name" value="ENDOLYTIC MUREIN TRANSGLYCOSYLASE"/>
    <property type="match status" value="1"/>
</dbReference>
<keyword evidence="9" id="KW-1185">Reference proteome</keyword>
<dbReference type="EMBL" id="JANIDX010000002">
    <property type="protein sequence ID" value="MCX5619233.1"/>
    <property type="molecule type" value="Genomic_DNA"/>
</dbReference>
<sequence>MPESPVPEVQDKQIKTSKHFRLITKGRVLALLLAGAGGTVFAGYGHYTDPGPLQAERVVIIPHGGTDRVVHVLQENGVLARGSVSSLFFKLALFLTKSQGPLHAAELKFPDRVSIAHSLAILRHGQPVSHSLTIAEGLTARRIQALLMQAPALQGTIGEIQEGRVAPQTFFYVWGMERQTLLTHMETLMNTLLKEVWAGRDQEALVGIITTPEQLLILASIVERETSLPEERPQIARVFLNRLKQGMKLQTDPTVIYAVSNGEGLLTRPLTKDDLQFDSPYNSYQHEGLPPGPICSPGKSALEAVAHPADGDALYFVATGHGGHHFSHTLAEHIEHVRTYRRTKADVQ</sequence>
<keyword evidence="7" id="KW-0997">Cell inner membrane</keyword>
<evidence type="ECO:0000256" key="3">
    <source>
        <dbReference type="ARBA" id="ARBA00022989"/>
    </source>
</evidence>
<gene>
    <name evidence="7 8" type="primary">mltG</name>
    <name evidence="8" type="ORF">NQF89_02175</name>
</gene>
<comment type="function">
    <text evidence="7">Functions as a peptidoglycan terminase that cleaves nascent peptidoglycan strands endolytically to terminate their elongation.</text>
</comment>
<organism evidence="8 9">
    <name type="scientific">Bombella pollinis</name>
    <dbReference type="NCBI Taxonomy" id="2967337"/>
    <lineage>
        <taxon>Bacteria</taxon>
        <taxon>Pseudomonadati</taxon>
        <taxon>Pseudomonadota</taxon>
        <taxon>Alphaproteobacteria</taxon>
        <taxon>Acetobacterales</taxon>
        <taxon>Acetobacteraceae</taxon>
        <taxon>Bombella</taxon>
    </lineage>
</organism>
<evidence type="ECO:0000256" key="4">
    <source>
        <dbReference type="ARBA" id="ARBA00023136"/>
    </source>
</evidence>
<keyword evidence="2 7" id="KW-0812">Transmembrane</keyword>
<evidence type="ECO:0000256" key="6">
    <source>
        <dbReference type="ARBA" id="ARBA00023316"/>
    </source>
</evidence>
<feature type="site" description="Important for catalytic activity" evidence="7">
    <location>
        <position position="225"/>
    </location>
</feature>
<dbReference type="InterPro" id="IPR003770">
    <property type="entry name" value="MLTG-like"/>
</dbReference>
<dbReference type="RefSeq" id="WP_266137406.1">
    <property type="nucleotide sequence ID" value="NZ_JANIDX010000002.1"/>
</dbReference>
<evidence type="ECO:0000313" key="8">
    <source>
        <dbReference type="EMBL" id="MCX5619233.1"/>
    </source>
</evidence>
<keyword evidence="4 7" id="KW-0472">Membrane</keyword>
<dbReference type="EC" id="4.2.2.29" evidence="7"/>
<keyword evidence="3 7" id="KW-1133">Transmembrane helix</keyword>